<name>A0AAW2J842_9LAMI</name>
<gene>
    <name evidence="1" type="ORF">Scaly_2662000</name>
</gene>
<dbReference type="PANTHER" id="PTHR11440">
    <property type="entry name" value="LECITHIN-CHOLESTEROL ACYLTRANSFERASE-RELATED"/>
    <property type="match status" value="1"/>
</dbReference>
<reference evidence="1" key="2">
    <citation type="journal article" date="2024" name="Plant">
        <title>Genomic evolution and insights into agronomic trait innovations of Sesamum species.</title>
        <authorList>
            <person name="Miao H."/>
            <person name="Wang L."/>
            <person name="Qu L."/>
            <person name="Liu H."/>
            <person name="Sun Y."/>
            <person name="Le M."/>
            <person name="Wang Q."/>
            <person name="Wei S."/>
            <person name="Zheng Y."/>
            <person name="Lin W."/>
            <person name="Duan Y."/>
            <person name="Cao H."/>
            <person name="Xiong S."/>
            <person name="Wang X."/>
            <person name="Wei L."/>
            <person name="Li C."/>
            <person name="Ma Q."/>
            <person name="Ju M."/>
            <person name="Zhao R."/>
            <person name="Li G."/>
            <person name="Mu C."/>
            <person name="Tian Q."/>
            <person name="Mei H."/>
            <person name="Zhang T."/>
            <person name="Gao T."/>
            <person name="Zhang H."/>
        </authorList>
    </citation>
    <scope>NUCLEOTIDE SEQUENCE</scope>
    <source>
        <strain evidence="1">KEN8</strain>
    </source>
</reference>
<sequence length="228" mass="26018">MMLRDYCCCCYGAPSFDSADIADRDPVLLVSGIGGSILHSKRKKFGFQTRVWVRILLADLEFKKKIWSIYNPETGYTEPLDDSTEIVVPQDDYGLYAIDILDPSILVECPSVYEMLPNPNFNWKKQPEIQVWRKHSKEGETSVVLESYGRYECVTLFEEALKNNKADKFDAVERVGVSASHRGLLKDENVFQLIKKWLGVSEKATKVHHSKTSKVMDASSRKLELVDM</sequence>
<evidence type="ECO:0000313" key="1">
    <source>
        <dbReference type="EMBL" id="KAL0290679.1"/>
    </source>
</evidence>
<dbReference type="EMBL" id="JACGWM010001625">
    <property type="protein sequence ID" value="KAL0290679.1"/>
    <property type="molecule type" value="Genomic_DNA"/>
</dbReference>
<organism evidence="1">
    <name type="scientific">Sesamum calycinum</name>
    <dbReference type="NCBI Taxonomy" id="2727403"/>
    <lineage>
        <taxon>Eukaryota</taxon>
        <taxon>Viridiplantae</taxon>
        <taxon>Streptophyta</taxon>
        <taxon>Embryophyta</taxon>
        <taxon>Tracheophyta</taxon>
        <taxon>Spermatophyta</taxon>
        <taxon>Magnoliopsida</taxon>
        <taxon>eudicotyledons</taxon>
        <taxon>Gunneridae</taxon>
        <taxon>Pentapetalae</taxon>
        <taxon>asterids</taxon>
        <taxon>lamiids</taxon>
        <taxon>Lamiales</taxon>
        <taxon>Pedaliaceae</taxon>
        <taxon>Sesamum</taxon>
    </lineage>
</organism>
<comment type="caution">
    <text evidence="1">The sequence shown here is derived from an EMBL/GenBank/DDBJ whole genome shotgun (WGS) entry which is preliminary data.</text>
</comment>
<dbReference type="AlphaFoldDB" id="A0AAW2J842"/>
<proteinExistence type="predicted"/>
<accession>A0AAW2J842</accession>
<protein>
    <submittedName>
        <fullName evidence="1">Phospholipase A(1) LCAT3</fullName>
    </submittedName>
</protein>
<reference evidence="1" key="1">
    <citation type="submission" date="2020-06" db="EMBL/GenBank/DDBJ databases">
        <authorList>
            <person name="Li T."/>
            <person name="Hu X."/>
            <person name="Zhang T."/>
            <person name="Song X."/>
            <person name="Zhang H."/>
            <person name="Dai N."/>
            <person name="Sheng W."/>
            <person name="Hou X."/>
            <person name="Wei L."/>
        </authorList>
    </citation>
    <scope>NUCLEOTIDE SEQUENCE</scope>
    <source>
        <strain evidence="1">KEN8</strain>
        <tissue evidence="1">Leaf</tissue>
    </source>
</reference>